<dbReference type="Proteomes" id="UP000321378">
    <property type="component" value="Chromosome"/>
</dbReference>
<sequence>MLDREIPVRYIHIPEVNLLSYSETLSLSEKSEGKFEIILEQVTDNAKFVEAGDPISFFKNRVADLWDSAEEIIGGLKNEDGTN</sequence>
<gene>
    <name evidence="1" type="ORF">JMUB3935_0294</name>
</gene>
<evidence type="ECO:0000313" key="1">
    <source>
        <dbReference type="EMBL" id="BBM51327.1"/>
    </source>
</evidence>
<reference evidence="1 2" key="1">
    <citation type="submission" date="2019-07" db="EMBL/GenBank/DDBJ databases">
        <title>Complete Genome Sequence of Leptotrichia trevisanii Strain JMUB3935.</title>
        <authorList>
            <person name="Watanabe S."/>
            <person name="Cui L."/>
        </authorList>
    </citation>
    <scope>NUCLEOTIDE SEQUENCE [LARGE SCALE GENOMIC DNA]</scope>
    <source>
        <strain evidence="1 2">JMUB3935</strain>
    </source>
</reference>
<dbReference type="EMBL" id="AP019840">
    <property type="protein sequence ID" value="BBM51327.1"/>
    <property type="molecule type" value="Genomic_DNA"/>
</dbReference>
<protein>
    <submittedName>
        <fullName evidence="1">Uncharacterized protein</fullName>
    </submittedName>
</protein>
<dbReference type="RefSeq" id="WP_146995871.1">
    <property type="nucleotide sequence ID" value="NZ_AP019840.1"/>
</dbReference>
<proteinExistence type="predicted"/>
<accession>A0A510KJ98</accession>
<dbReference type="AlphaFoldDB" id="A0A510KJ98"/>
<name>A0A510KJ98_9FUSO</name>
<organism evidence="1 2">
    <name type="scientific">Leptotrichia trevisanii</name>
    <dbReference type="NCBI Taxonomy" id="109328"/>
    <lineage>
        <taxon>Bacteria</taxon>
        <taxon>Fusobacteriati</taxon>
        <taxon>Fusobacteriota</taxon>
        <taxon>Fusobacteriia</taxon>
        <taxon>Fusobacteriales</taxon>
        <taxon>Leptotrichiaceae</taxon>
        <taxon>Leptotrichia</taxon>
    </lineage>
</organism>
<evidence type="ECO:0000313" key="2">
    <source>
        <dbReference type="Proteomes" id="UP000321378"/>
    </source>
</evidence>